<dbReference type="SMART" id="SM00862">
    <property type="entry name" value="Trans_reg_C"/>
    <property type="match status" value="1"/>
</dbReference>
<dbReference type="InterPro" id="IPR039420">
    <property type="entry name" value="WalR-like"/>
</dbReference>
<keyword evidence="11" id="KW-1185">Reference proteome</keyword>
<evidence type="ECO:0000256" key="4">
    <source>
        <dbReference type="ARBA" id="ARBA00023125"/>
    </source>
</evidence>
<dbReference type="InterPro" id="IPR001789">
    <property type="entry name" value="Sig_transdc_resp-reg_receiver"/>
</dbReference>
<dbReference type="GO" id="GO:0006355">
    <property type="term" value="P:regulation of DNA-templated transcription"/>
    <property type="evidence" value="ECO:0007669"/>
    <property type="project" value="InterPro"/>
</dbReference>
<protein>
    <submittedName>
        <fullName evidence="10">Response regulator transcription factor</fullName>
    </submittedName>
</protein>
<dbReference type="EMBL" id="JACXWY010000011">
    <property type="protein sequence ID" value="MBD3847573.1"/>
    <property type="molecule type" value="Genomic_DNA"/>
</dbReference>
<evidence type="ECO:0000256" key="3">
    <source>
        <dbReference type="ARBA" id="ARBA00023015"/>
    </source>
</evidence>
<keyword evidence="3" id="KW-0805">Transcription regulation</keyword>
<dbReference type="GO" id="GO:0032993">
    <property type="term" value="C:protein-DNA complex"/>
    <property type="evidence" value="ECO:0007669"/>
    <property type="project" value="TreeGrafter"/>
</dbReference>
<organism evidence="10 11">
    <name type="scientific">Bosea spartocytisi</name>
    <dbReference type="NCBI Taxonomy" id="2773451"/>
    <lineage>
        <taxon>Bacteria</taxon>
        <taxon>Pseudomonadati</taxon>
        <taxon>Pseudomonadota</taxon>
        <taxon>Alphaproteobacteria</taxon>
        <taxon>Hyphomicrobiales</taxon>
        <taxon>Boseaceae</taxon>
        <taxon>Bosea</taxon>
    </lineage>
</organism>
<dbReference type="SUPFAM" id="SSF52172">
    <property type="entry name" value="CheY-like"/>
    <property type="match status" value="1"/>
</dbReference>
<dbReference type="Gene3D" id="3.40.50.2300">
    <property type="match status" value="1"/>
</dbReference>
<dbReference type="SMART" id="SM00448">
    <property type="entry name" value="REC"/>
    <property type="match status" value="1"/>
</dbReference>
<feature type="domain" description="Response regulatory" evidence="8">
    <location>
        <begin position="1"/>
        <end position="102"/>
    </location>
</feature>
<keyword evidence="4 7" id="KW-0238">DNA-binding</keyword>
<comment type="caution">
    <text evidence="10">The sequence shown here is derived from an EMBL/GenBank/DDBJ whole genome shotgun (WGS) entry which is preliminary data.</text>
</comment>
<feature type="modified residue" description="4-aspartylphosphate" evidence="6">
    <location>
        <position position="38"/>
    </location>
</feature>
<dbReference type="Gene3D" id="1.10.10.10">
    <property type="entry name" value="Winged helix-like DNA-binding domain superfamily/Winged helix DNA-binding domain"/>
    <property type="match status" value="1"/>
</dbReference>
<dbReference type="PANTHER" id="PTHR48111">
    <property type="entry name" value="REGULATOR OF RPOS"/>
    <property type="match status" value="1"/>
</dbReference>
<keyword evidence="1 6" id="KW-0597">Phosphoprotein</keyword>
<evidence type="ECO:0000256" key="1">
    <source>
        <dbReference type="ARBA" id="ARBA00022553"/>
    </source>
</evidence>
<proteinExistence type="predicted"/>
<dbReference type="GO" id="GO:0000156">
    <property type="term" value="F:phosphorelay response regulator activity"/>
    <property type="evidence" value="ECO:0007669"/>
    <property type="project" value="TreeGrafter"/>
</dbReference>
<sequence length="223" mass="24338">MLLAAYFRTAGYATDRATSAKEGLRKLDSGSWDAAIVDLTLPDEDGIVLTRMLRARSSIPIIVSTGRNGREDRLAALELGADDFVTKPFEPRELVLRLDNILRRGERRGRPSGPRLLCAGGELDLAGHALVAPSGECLDLGATEFALLRFLARNPDRVLTRAQIIDAIAAGEPPESERAVDIRMSRLRRRLKSIGLDAALLKTVYGVGYKLTLPRRPLSPAGR</sequence>
<feature type="DNA-binding region" description="OmpR/PhoB-type" evidence="7">
    <location>
        <begin position="113"/>
        <end position="213"/>
    </location>
</feature>
<dbReference type="SUPFAM" id="SSF46894">
    <property type="entry name" value="C-terminal effector domain of the bipartite response regulators"/>
    <property type="match status" value="1"/>
</dbReference>
<dbReference type="Gene3D" id="6.10.250.690">
    <property type="match status" value="1"/>
</dbReference>
<evidence type="ECO:0000256" key="7">
    <source>
        <dbReference type="PROSITE-ProRule" id="PRU01091"/>
    </source>
</evidence>
<reference evidence="10" key="1">
    <citation type="submission" date="2020-09" db="EMBL/GenBank/DDBJ databases">
        <title>Bosea spartocytisi sp. nov. a root nodule endophyte of Spartocytisus supranubius in the high mountain ecosystem fo the Teide National Park (Canary Islands, Spain).</title>
        <authorList>
            <person name="Pulido-Suarez L."/>
            <person name="Peix A."/>
            <person name="Igual J.M."/>
            <person name="Socas-Perez N."/>
            <person name="Velazquez E."/>
            <person name="Flores-Felix J.D."/>
            <person name="Leon-Barrios M."/>
        </authorList>
    </citation>
    <scope>NUCLEOTIDE SEQUENCE</scope>
    <source>
        <strain evidence="10">SSUT16</strain>
    </source>
</reference>
<evidence type="ECO:0000313" key="11">
    <source>
        <dbReference type="Proteomes" id="UP000619295"/>
    </source>
</evidence>
<dbReference type="InterPro" id="IPR036388">
    <property type="entry name" value="WH-like_DNA-bd_sf"/>
</dbReference>
<evidence type="ECO:0000256" key="6">
    <source>
        <dbReference type="PROSITE-ProRule" id="PRU00169"/>
    </source>
</evidence>
<feature type="domain" description="OmpR/PhoB-type" evidence="9">
    <location>
        <begin position="113"/>
        <end position="213"/>
    </location>
</feature>
<dbReference type="Proteomes" id="UP000619295">
    <property type="component" value="Unassembled WGS sequence"/>
</dbReference>
<dbReference type="CDD" id="cd00383">
    <property type="entry name" value="trans_reg_C"/>
    <property type="match status" value="1"/>
</dbReference>
<dbReference type="InterPro" id="IPR016032">
    <property type="entry name" value="Sig_transdc_resp-reg_C-effctor"/>
</dbReference>
<evidence type="ECO:0000256" key="5">
    <source>
        <dbReference type="ARBA" id="ARBA00023163"/>
    </source>
</evidence>
<name>A0A927I2G7_9HYPH</name>
<evidence type="ECO:0000259" key="8">
    <source>
        <dbReference type="PROSITE" id="PS50110"/>
    </source>
</evidence>
<keyword evidence="2" id="KW-0902">Two-component regulatory system</keyword>
<evidence type="ECO:0000259" key="9">
    <source>
        <dbReference type="PROSITE" id="PS51755"/>
    </source>
</evidence>
<dbReference type="PROSITE" id="PS51755">
    <property type="entry name" value="OMPR_PHOB"/>
    <property type="match status" value="1"/>
</dbReference>
<dbReference type="GO" id="GO:0000976">
    <property type="term" value="F:transcription cis-regulatory region binding"/>
    <property type="evidence" value="ECO:0007669"/>
    <property type="project" value="TreeGrafter"/>
</dbReference>
<evidence type="ECO:0000256" key="2">
    <source>
        <dbReference type="ARBA" id="ARBA00023012"/>
    </source>
</evidence>
<dbReference type="InterPro" id="IPR001867">
    <property type="entry name" value="OmpR/PhoB-type_DNA-bd"/>
</dbReference>
<keyword evidence="5" id="KW-0804">Transcription</keyword>
<gene>
    <name evidence="10" type="ORF">IED13_17880</name>
</gene>
<dbReference type="PROSITE" id="PS50110">
    <property type="entry name" value="RESPONSE_REGULATORY"/>
    <property type="match status" value="1"/>
</dbReference>
<accession>A0A927I2G7</accession>
<dbReference type="Pfam" id="PF00486">
    <property type="entry name" value="Trans_reg_C"/>
    <property type="match status" value="1"/>
</dbReference>
<dbReference type="Pfam" id="PF00072">
    <property type="entry name" value="Response_reg"/>
    <property type="match status" value="1"/>
</dbReference>
<dbReference type="InterPro" id="IPR011006">
    <property type="entry name" value="CheY-like_superfamily"/>
</dbReference>
<dbReference type="PANTHER" id="PTHR48111:SF1">
    <property type="entry name" value="TWO-COMPONENT RESPONSE REGULATOR ORR33"/>
    <property type="match status" value="1"/>
</dbReference>
<evidence type="ECO:0000313" key="10">
    <source>
        <dbReference type="EMBL" id="MBD3847573.1"/>
    </source>
</evidence>
<dbReference type="GO" id="GO:0005829">
    <property type="term" value="C:cytosol"/>
    <property type="evidence" value="ECO:0007669"/>
    <property type="project" value="TreeGrafter"/>
</dbReference>
<dbReference type="AlphaFoldDB" id="A0A927I2G7"/>